<evidence type="ECO:0000313" key="4">
    <source>
        <dbReference type="Proteomes" id="UP000446866"/>
    </source>
</evidence>
<proteinExistence type="predicted"/>
<dbReference type="EMBL" id="QXWK01000053">
    <property type="protein sequence ID" value="NBH63017.1"/>
    <property type="molecule type" value="Genomic_DNA"/>
</dbReference>
<reference evidence="3 4" key="1">
    <citation type="submission" date="2018-08" db="EMBL/GenBank/DDBJ databases">
        <title>Murine metabolic-syndrome-specific gut microbial biobank.</title>
        <authorList>
            <person name="Liu C."/>
        </authorList>
    </citation>
    <scope>NUCLEOTIDE SEQUENCE [LARGE SCALE GENOMIC DNA]</scope>
    <source>
        <strain evidence="3 4">28</strain>
    </source>
</reference>
<evidence type="ECO:0000313" key="3">
    <source>
        <dbReference type="EMBL" id="NBH63017.1"/>
    </source>
</evidence>
<accession>A0A845QQL8</accession>
<feature type="transmembrane region" description="Helical" evidence="1">
    <location>
        <begin position="165"/>
        <end position="187"/>
    </location>
</feature>
<keyword evidence="4" id="KW-1185">Reference proteome</keyword>
<organism evidence="3 4">
    <name type="scientific">Anaerotruncus colihominis</name>
    <dbReference type="NCBI Taxonomy" id="169435"/>
    <lineage>
        <taxon>Bacteria</taxon>
        <taxon>Bacillati</taxon>
        <taxon>Bacillota</taxon>
        <taxon>Clostridia</taxon>
        <taxon>Eubacteriales</taxon>
        <taxon>Oscillospiraceae</taxon>
        <taxon>Anaerotruncus</taxon>
    </lineage>
</organism>
<dbReference type="RefSeq" id="WP_160203293.1">
    <property type="nucleotide sequence ID" value="NZ_QXWK01000053.1"/>
</dbReference>
<feature type="transmembrane region" description="Helical" evidence="1">
    <location>
        <begin position="31"/>
        <end position="55"/>
    </location>
</feature>
<comment type="caution">
    <text evidence="3">The sequence shown here is derived from an EMBL/GenBank/DDBJ whole genome shotgun (WGS) entry which is preliminary data.</text>
</comment>
<gene>
    <name evidence="3" type="ORF">D0435_15355</name>
</gene>
<keyword evidence="1" id="KW-0472">Membrane</keyword>
<dbReference type="Pfam" id="PF07670">
    <property type="entry name" value="Gate"/>
    <property type="match status" value="1"/>
</dbReference>
<protein>
    <submittedName>
        <fullName evidence="3">Nucleoside recognition protein</fullName>
    </submittedName>
</protein>
<evidence type="ECO:0000259" key="2">
    <source>
        <dbReference type="Pfam" id="PF07670"/>
    </source>
</evidence>
<dbReference type="AlphaFoldDB" id="A0A845QQL8"/>
<sequence length="227" mass="23985">MMNYIWLFLMAVAVIAGAATGTISEVQDNLFAFADTAVELAIGLIGTMAFFCGLMKIMEDAGLCEKLGNALSPVMKFLFPGVPKGHPANSAIAMYIAASVLGLGNACTPLGIRAMQELQTLNKTKNIATDAQCMVMAISTGSICLIPTTVIAMRTAIQAEGAAEIVGPTILTTMCAAIVCVIMTKLLGRLKVFKYDNIIEKERAAGKLQINEDYIGNDPLVLSGKEA</sequence>
<name>A0A845QQL8_9FIRM</name>
<dbReference type="InterPro" id="IPR011642">
    <property type="entry name" value="Gate_dom"/>
</dbReference>
<feature type="transmembrane region" description="Helical" evidence="1">
    <location>
        <begin position="92"/>
        <end position="112"/>
    </location>
</feature>
<feature type="domain" description="Nucleoside transporter/FeoB GTPase Gate" evidence="2">
    <location>
        <begin position="42"/>
        <end position="155"/>
    </location>
</feature>
<keyword evidence="1" id="KW-1133">Transmembrane helix</keyword>
<evidence type="ECO:0000256" key="1">
    <source>
        <dbReference type="SAM" id="Phobius"/>
    </source>
</evidence>
<dbReference type="Proteomes" id="UP000446866">
    <property type="component" value="Unassembled WGS sequence"/>
</dbReference>
<feature type="transmembrane region" description="Helical" evidence="1">
    <location>
        <begin position="133"/>
        <end position="153"/>
    </location>
</feature>
<keyword evidence="1" id="KW-0812">Transmembrane</keyword>